<dbReference type="EMBL" id="CP017141">
    <property type="protein sequence ID" value="AOM77391.1"/>
    <property type="molecule type" value="Genomic_DNA"/>
</dbReference>
<evidence type="ECO:0000313" key="1">
    <source>
        <dbReference type="EMBL" id="AOM77391.1"/>
    </source>
</evidence>
<dbReference type="OrthoDB" id="1492352at2"/>
<dbReference type="AlphaFoldDB" id="A0A1D7QFE2"/>
<gene>
    <name evidence="1" type="ORF">BFS30_09565</name>
</gene>
<proteinExistence type="predicted"/>
<dbReference type="KEGG" id="psty:BFS30_09565"/>
<keyword evidence="2" id="KW-1185">Reference proteome</keyword>
<name>A0A1D7QFE2_9SPHI</name>
<evidence type="ECO:0000313" key="2">
    <source>
        <dbReference type="Proteomes" id="UP000094313"/>
    </source>
</evidence>
<organism evidence="1 2">
    <name type="scientific">Pedobacter steynii</name>
    <dbReference type="NCBI Taxonomy" id="430522"/>
    <lineage>
        <taxon>Bacteria</taxon>
        <taxon>Pseudomonadati</taxon>
        <taxon>Bacteroidota</taxon>
        <taxon>Sphingobacteriia</taxon>
        <taxon>Sphingobacteriales</taxon>
        <taxon>Sphingobacteriaceae</taxon>
        <taxon>Pedobacter</taxon>
    </lineage>
</organism>
<evidence type="ECO:0008006" key="3">
    <source>
        <dbReference type="Google" id="ProtNLM"/>
    </source>
</evidence>
<dbReference type="Proteomes" id="UP000094313">
    <property type="component" value="Chromosome"/>
</dbReference>
<reference evidence="1 2" key="1">
    <citation type="submission" date="2016-08" db="EMBL/GenBank/DDBJ databases">
        <authorList>
            <person name="Seilhamer J.J."/>
        </authorList>
    </citation>
    <scope>NUCLEOTIDE SEQUENCE [LARGE SCALE GENOMIC DNA]</scope>
    <source>
        <strain evidence="1 2">DX4</strain>
    </source>
</reference>
<sequence>MKGDFGESLANVLLGQNTAQGQLFETVMIGGKWPTIDIYAETEGTHGSVFCFFQVKSTIQGFTAGGRLKVQAKLHHLQRLSSYYAPTYLIGVELDQITPPLSNGYIKTIRGPQTSAISSMDITHPVNGANLILLRDEVVNFWDTVNPLAHKAAYLTNF</sequence>
<protein>
    <recommendedName>
        <fullName evidence="3">DUF4365 domain-containing protein</fullName>
    </recommendedName>
</protein>
<dbReference type="RefSeq" id="WP_069379081.1">
    <property type="nucleotide sequence ID" value="NZ_CP017141.1"/>
</dbReference>
<accession>A0A1D7QFE2</accession>